<comment type="caution">
    <text evidence="2">The sequence shown here is derived from an EMBL/GenBank/DDBJ whole genome shotgun (WGS) entry which is preliminary data.</text>
</comment>
<dbReference type="RefSeq" id="WP_007555071.1">
    <property type="nucleotide sequence ID" value="NZ_AENT01000027.1"/>
</dbReference>
<name>E4LA54_9FIRM</name>
<feature type="coiled-coil region" evidence="1">
    <location>
        <begin position="4"/>
        <end position="60"/>
    </location>
</feature>
<organism evidence="2 3">
    <name type="scientific">Dialister micraerophilus UPII 345-E</name>
    <dbReference type="NCBI Taxonomy" id="910314"/>
    <lineage>
        <taxon>Bacteria</taxon>
        <taxon>Bacillati</taxon>
        <taxon>Bacillota</taxon>
        <taxon>Negativicutes</taxon>
        <taxon>Veillonellales</taxon>
        <taxon>Veillonellaceae</taxon>
        <taxon>Dialister</taxon>
    </lineage>
</organism>
<protein>
    <submittedName>
        <fullName evidence="2">Uncharacterized protein</fullName>
    </submittedName>
</protein>
<dbReference type="AlphaFoldDB" id="E4LA54"/>
<sequence length="79" mass="9206">MTRLEELKLERDKLRETYHNILEGGQEFWTRDGRVKQANLNDIIARLDSINAEIDNLEYSSGGDYKRETNILLKYGGCD</sequence>
<dbReference type="EMBL" id="AENT01000027">
    <property type="protein sequence ID" value="EFR42316.1"/>
    <property type="molecule type" value="Genomic_DNA"/>
</dbReference>
<reference evidence="2 3" key="1">
    <citation type="submission" date="2010-11" db="EMBL/GenBank/DDBJ databases">
        <authorList>
            <person name="Durkin A.S."/>
            <person name="Madupu R."/>
            <person name="Torralba M."/>
            <person name="Gillis M."/>
            <person name="Methe B."/>
            <person name="Sutton G."/>
            <person name="Nelson K.E."/>
        </authorList>
    </citation>
    <scope>NUCLEOTIDE SEQUENCE [LARGE SCALE GENOMIC DNA]</scope>
    <source>
        <strain evidence="2 3">UPII 345-E</strain>
    </source>
</reference>
<accession>E4LA54</accession>
<proteinExistence type="predicted"/>
<dbReference type="Proteomes" id="UP000004594">
    <property type="component" value="Unassembled WGS sequence"/>
</dbReference>
<keyword evidence="1" id="KW-0175">Coiled coil</keyword>
<evidence type="ECO:0000313" key="2">
    <source>
        <dbReference type="EMBL" id="EFR42316.1"/>
    </source>
</evidence>
<evidence type="ECO:0000313" key="3">
    <source>
        <dbReference type="Proteomes" id="UP000004594"/>
    </source>
</evidence>
<evidence type="ECO:0000256" key="1">
    <source>
        <dbReference type="SAM" id="Coils"/>
    </source>
</evidence>
<gene>
    <name evidence="2" type="ORF">HMPREF9220_0621</name>
</gene>